<feature type="signal peptide" evidence="1">
    <location>
        <begin position="1"/>
        <end position="25"/>
    </location>
</feature>
<protein>
    <recommendedName>
        <fullName evidence="4">YD repeat-containing protein</fullName>
    </recommendedName>
</protein>
<dbReference type="STRING" id="37625.SAMN05660420_02267"/>
<dbReference type="AlphaFoldDB" id="A0A1H4BLG0"/>
<organism evidence="2 3">
    <name type="scientific">Desulfuromusa kysingii</name>
    <dbReference type="NCBI Taxonomy" id="37625"/>
    <lineage>
        <taxon>Bacteria</taxon>
        <taxon>Pseudomonadati</taxon>
        <taxon>Thermodesulfobacteriota</taxon>
        <taxon>Desulfuromonadia</taxon>
        <taxon>Desulfuromonadales</taxon>
        <taxon>Geopsychrobacteraceae</taxon>
        <taxon>Desulfuromusa</taxon>
    </lineage>
</organism>
<gene>
    <name evidence="2" type="ORF">SAMN05660420_02267</name>
</gene>
<name>A0A1H4BLG0_9BACT</name>
<dbReference type="Gene3D" id="2.180.10.10">
    <property type="entry name" value="RHS repeat-associated core"/>
    <property type="match status" value="1"/>
</dbReference>
<sequence length="546" mass="62372">MKQKVYSHYCYFLTILILLPLVLSACGGSSSNHEVTASQYPYGADSISTTTADGDTYTQSFEYNSAMQVVGQIFEIIHYDNNPDSVPVIYSRIVESYTHDPTIAVAISEGEFPGPNDFGAVTSYIREQYDLDESTGELKTSPTDKEEIYYNYADFGLLLDKTIVQNGVTTEMYAYTYDDDNNITSDTETKVDDYTKTKTYSYDSHGNLISYSYTKLEGDSTVDRKTINYAHTYDDNGLVTETIVTTIVNNNNEEIEQFGYRYNDKKQLILKTKSTDAYYSDDHTVQGFLGVEEQEWVYNDQGLMITFTTETFSLDLETGTLTSHDEKIYNYAYADNGNIAMYNYEERVDTDLDGDIFEELRFAESTDFLYNDAGYLTKLTSEMNSDGNLESLESINHTLTYTDGILTENVMSISAIKEYNVYSFFYAYDDDGRLVQIASEVAFDDVEFYEVSSLTYNDNQTVTILFQRNEEEYQTTIIDFTSEGIPTGTADWLYDALVIKYPNLTDINEDMPEADINDKTYSMRVQSPKLYEFIARNRNLKIIKEP</sequence>
<dbReference type="RefSeq" id="WP_092348379.1">
    <property type="nucleotide sequence ID" value="NZ_FNQN01000006.1"/>
</dbReference>
<accession>A0A1H4BLG0</accession>
<reference evidence="2 3" key="1">
    <citation type="submission" date="2016-10" db="EMBL/GenBank/DDBJ databases">
        <authorList>
            <person name="de Groot N.N."/>
        </authorList>
    </citation>
    <scope>NUCLEOTIDE SEQUENCE [LARGE SCALE GENOMIC DNA]</scope>
    <source>
        <strain evidence="2 3">DSM 7343</strain>
    </source>
</reference>
<evidence type="ECO:0008006" key="4">
    <source>
        <dbReference type="Google" id="ProtNLM"/>
    </source>
</evidence>
<proteinExistence type="predicted"/>
<keyword evidence="3" id="KW-1185">Reference proteome</keyword>
<evidence type="ECO:0000313" key="2">
    <source>
        <dbReference type="EMBL" id="SEA48936.1"/>
    </source>
</evidence>
<evidence type="ECO:0000313" key="3">
    <source>
        <dbReference type="Proteomes" id="UP000199409"/>
    </source>
</evidence>
<evidence type="ECO:0000256" key="1">
    <source>
        <dbReference type="SAM" id="SignalP"/>
    </source>
</evidence>
<dbReference type="Proteomes" id="UP000199409">
    <property type="component" value="Unassembled WGS sequence"/>
</dbReference>
<dbReference type="OrthoDB" id="4981820at2"/>
<dbReference type="PROSITE" id="PS51257">
    <property type="entry name" value="PROKAR_LIPOPROTEIN"/>
    <property type="match status" value="1"/>
</dbReference>
<feature type="chain" id="PRO_5011776810" description="YD repeat-containing protein" evidence="1">
    <location>
        <begin position="26"/>
        <end position="546"/>
    </location>
</feature>
<keyword evidence="1" id="KW-0732">Signal</keyword>
<dbReference type="EMBL" id="FNQN01000006">
    <property type="protein sequence ID" value="SEA48936.1"/>
    <property type="molecule type" value="Genomic_DNA"/>
</dbReference>